<protein>
    <submittedName>
        <fullName evidence="2">Uncharacterized protein</fullName>
    </submittedName>
</protein>
<dbReference type="Proteomes" id="UP000008068">
    <property type="component" value="Unassembled WGS sequence"/>
</dbReference>
<keyword evidence="3" id="KW-1185">Reference proteome</keyword>
<evidence type="ECO:0000313" key="3">
    <source>
        <dbReference type="Proteomes" id="UP000008068"/>
    </source>
</evidence>
<name>G0MY75_CAEBE</name>
<dbReference type="HOGENOM" id="CLU_1983522_0_0_1"/>
<proteinExistence type="predicted"/>
<dbReference type="AlphaFoldDB" id="G0MY75"/>
<evidence type="ECO:0000313" key="2">
    <source>
        <dbReference type="EMBL" id="EGT47504.1"/>
    </source>
</evidence>
<feature type="region of interest" description="Disordered" evidence="1">
    <location>
        <begin position="88"/>
        <end position="126"/>
    </location>
</feature>
<gene>
    <name evidence="2" type="ORF">CAEBREN_22146</name>
</gene>
<organism evidence="3">
    <name type="scientific">Caenorhabditis brenneri</name>
    <name type="common">Nematode worm</name>
    <dbReference type="NCBI Taxonomy" id="135651"/>
    <lineage>
        <taxon>Eukaryota</taxon>
        <taxon>Metazoa</taxon>
        <taxon>Ecdysozoa</taxon>
        <taxon>Nematoda</taxon>
        <taxon>Chromadorea</taxon>
        <taxon>Rhabditida</taxon>
        <taxon>Rhabditina</taxon>
        <taxon>Rhabditomorpha</taxon>
        <taxon>Rhabditoidea</taxon>
        <taxon>Rhabditidae</taxon>
        <taxon>Peloderinae</taxon>
        <taxon>Caenorhabditis</taxon>
    </lineage>
</organism>
<evidence type="ECO:0000256" key="1">
    <source>
        <dbReference type="SAM" id="MobiDB-lite"/>
    </source>
</evidence>
<reference evidence="3" key="1">
    <citation type="submission" date="2011-07" db="EMBL/GenBank/DDBJ databases">
        <authorList>
            <consortium name="Caenorhabditis brenneri Sequencing and Analysis Consortium"/>
            <person name="Wilson R.K."/>
        </authorList>
    </citation>
    <scope>NUCLEOTIDE SEQUENCE [LARGE SCALE GENOMIC DNA]</scope>
    <source>
        <strain evidence="3">PB2801</strain>
    </source>
</reference>
<feature type="compositionally biased region" description="Basic and acidic residues" evidence="1">
    <location>
        <begin position="103"/>
        <end position="114"/>
    </location>
</feature>
<sequence length="126" mass="14742">MEKGSIPPKVTKQDLSKLQESFKAGIAMWQMVNRDAQASKEADRIMMVMENYREQFFMPMYEKYRRDFPVEPEEKPIKIMRIVDKIEETKEEGADTNKNGESSSKKDKTNKESSSDNYVTTPYDKI</sequence>
<accession>G0MY75</accession>
<dbReference type="EMBL" id="GL379820">
    <property type="protein sequence ID" value="EGT47504.1"/>
    <property type="molecule type" value="Genomic_DNA"/>
</dbReference>
<dbReference type="InParanoid" id="G0MY75"/>